<dbReference type="EMBL" id="WJHE01000028">
    <property type="protein sequence ID" value="MST31272.1"/>
    <property type="molecule type" value="Genomic_DNA"/>
</dbReference>
<comment type="subunit">
    <text evidence="3">Homohexamer; trimer of dimers.</text>
</comment>
<gene>
    <name evidence="9" type="ORF">GHK86_00810</name>
</gene>
<evidence type="ECO:0000313" key="10">
    <source>
        <dbReference type="Proteomes" id="UP000437736"/>
    </source>
</evidence>
<evidence type="ECO:0000256" key="2">
    <source>
        <dbReference type="ARBA" id="ARBA00007186"/>
    </source>
</evidence>
<name>A0ABW9QPL6_9ACTN</name>
<comment type="similarity">
    <text evidence="2">Belongs to the glycosyl hydrolase 51 family.</text>
</comment>
<evidence type="ECO:0000256" key="5">
    <source>
        <dbReference type="ARBA" id="ARBA00022801"/>
    </source>
</evidence>
<proteinExistence type="inferred from homology"/>
<evidence type="ECO:0000256" key="1">
    <source>
        <dbReference type="ARBA" id="ARBA00001462"/>
    </source>
</evidence>
<dbReference type="Proteomes" id="UP000437736">
    <property type="component" value="Unassembled WGS sequence"/>
</dbReference>
<sequence length="496" mass="54031">MATAQLVVDPAFRVGTVDRRLGGSFVEHLGRCVYGGIWDPDDPAADSNGFRSDVLGLVREVQVPVVRYPGGNFVSGYRFEDGIGPPESRPSRPDLAWHSVEPNRFGTDEALGWCAAAGTEAMLAVNLGTRGAGAAADLVEYTNHPGGTYWSDRRAANGHPEPYGVKLWCLGNEMDGPWQIGHRPAADYARDALQAARAMRAIDGTIELVACGSSNSAMPSFPAWEATVLETCYDDVDYISLHSYYGRPSSRGELLAAALDMDRFIETVVATCDHVGARRRSTKRIGLSFDEWNVWHRDAEPDHEPWRQAPPMLENRYDHDDAVVVGTLVNSLIRHADRVKVACLAQLVNVIAPIVAEPGRPAWRQSIFWPYRELIRAARSDSLLVALTTPEHDVAGVGSVPVLDAAATVSEDGDELRLLIANRSPDHSVPTTLDLRAWPGYALVSHEQLADSTSRPAGAPGWPPPVAVPLPAERAGRVDVSIPRLSWNTLVARRSH</sequence>
<comment type="caution">
    <text evidence="9">The sequence shown here is derived from an EMBL/GenBank/DDBJ whole genome shotgun (WGS) entry which is preliminary data.</text>
</comment>
<keyword evidence="6" id="KW-0119">Carbohydrate metabolism</keyword>
<dbReference type="Pfam" id="PF22848">
    <property type="entry name" value="ASD1_dom"/>
    <property type="match status" value="1"/>
</dbReference>
<evidence type="ECO:0000313" key="9">
    <source>
        <dbReference type="EMBL" id="MST31272.1"/>
    </source>
</evidence>
<accession>A0ABW9QPL6</accession>
<dbReference type="PANTHER" id="PTHR43576:SF3">
    <property type="entry name" value="ALPHA-L-ARABINOFURANOSIDASE C"/>
    <property type="match status" value="1"/>
</dbReference>
<evidence type="ECO:0000259" key="8">
    <source>
        <dbReference type="SMART" id="SM00813"/>
    </source>
</evidence>
<dbReference type="InterPro" id="IPR013780">
    <property type="entry name" value="Glyco_hydro_b"/>
</dbReference>
<keyword evidence="7" id="KW-0326">Glycosidase</keyword>
<keyword evidence="5" id="KW-0378">Hydrolase</keyword>
<feature type="domain" description="Alpha-L-arabinofuranosidase C-terminal" evidence="8">
    <location>
        <begin position="290"/>
        <end position="486"/>
    </location>
</feature>
<dbReference type="Pfam" id="PF06964">
    <property type="entry name" value="Alpha-L-AF_C"/>
    <property type="match status" value="1"/>
</dbReference>
<dbReference type="InterPro" id="IPR055235">
    <property type="entry name" value="ASD1_cat"/>
</dbReference>
<dbReference type="SUPFAM" id="SSF51011">
    <property type="entry name" value="Glycosyl hydrolase domain"/>
    <property type="match status" value="1"/>
</dbReference>
<dbReference type="SMART" id="SM00813">
    <property type="entry name" value="Alpha-L-AF_C"/>
    <property type="match status" value="1"/>
</dbReference>
<protein>
    <recommendedName>
        <fullName evidence="4">non-reducing end alpha-L-arabinofuranosidase</fullName>
        <ecNumber evidence="4">3.2.1.55</ecNumber>
    </recommendedName>
</protein>
<dbReference type="InterPro" id="IPR010720">
    <property type="entry name" value="Alpha-L-AF_C"/>
</dbReference>
<dbReference type="SUPFAM" id="SSF51445">
    <property type="entry name" value="(Trans)glycosidases"/>
    <property type="match status" value="1"/>
</dbReference>
<dbReference type="PANTHER" id="PTHR43576">
    <property type="entry name" value="ALPHA-L-ARABINOFURANOSIDASE C-RELATED"/>
    <property type="match status" value="1"/>
</dbReference>
<dbReference type="Gene3D" id="3.20.20.80">
    <property type="entry name" value="Glycosidases"/>
    <property type="match status" value="1"/>
</dbReference>
<dbReference type="InterPro" id="IPR017853">
    <property type="entry name" value="GH"/>
</dbReference>
<keyword evidence="10" id="KW-1185">Reference proteome</keyword>
<dbReference type="EC" id="3.2.1.55" evidence="4"/>
<dbReference type="Gene3D" id="2.60.40.1180">
    <property type="entry name" value="Golgi alpha-mannosidase II"/>
    <property type="match status" value="1"/>
</dbReference>
<evidence type="ECO:0000256" key="3">
    <source>
        <dbReference type="ARBA" id="ARBA00011165"/>
    </source>
</evidence>
<evidence type="ECO:0000256" key="4">
    <source>
        <dbReference type="ARBA" id="ARBA00012670"/>
    </source>
</evidence>
<organism evidence="9 10">
    <name type="scientific">Acidiferrimicrobium australe</name>
    <dbReference type="NCBI Taxonomy" id="2664430"/>
    <lineage>
        <taxon>Bacteria</taxon>
        <taxon>Bacillati</taxon>
        <taxon>Actinomycetota</taxon>
        <taxon>Acidimicrobiia</taxon>
        <taxon>Acidimicrobiales</taxon>
        <taxon>Acidimicrobiaceae</taxon>
        <taxon>Acidiferrimicrobium</taxon>
    </lineage>
</organism>
<comment type="catalytic activity">
    <reaction evidence="1">
        <text>Hydrolysis of terminal non-reducing alpha-L-arabinofuranoside residues in alpha-L-arabinosides.</text>
        <dbReference type="EC" id="3.2.1.55"/>
    </reaction>
</comment>
<evidence type="ECO:0000256" key="6">
    <source>
        <dbReference type="ARBA" id="ARBA00023277"/>
    </source>
</evidence>
<evidence type="ECO:0000256" key="7">
    <source>
        <dbReference type="ARBA" id="ARBA00023295"/>
    </source>
</evidence>
<reference evidence="9 10" key="1">
    <citation type="submission" date="2019-11" db="EMBL/GenBank/DDBJ databases">
        <title>Acidiferrimicrobium australis gen. nov., sp. nov., an acidophilic and obligately heterotrophic, member of the Actinobacteria that catalyses dissimilatory oxido- reduction of iron isolated from metal-rich acidic water in Chile.</title>
        <authorList>
            <person name="Gonzalez D."/>
            <person name="Huber K."/>
            <person name="Hedrich S."/>
            <person name="Rojas-Villalobos C."/>
            <person name="Quatrini R."/>
            <person name="Dinamarca M.A."/>
            <person name="Schwarz A."/>
            <person name="Canales C."/>
            <person name="Nancucheo I."/>
        </authorList>
    </citation>
    <scope>NUCLEOTIDE SEQUENCE [LARGE SCALE GENOMIC DNA]</scope>
    <source>
        <strain evidence="9 10">USS-CCA1</strain>
    </source>
</reference>